<proteinExistence type="predicted"/>
<dbReference type="STRING" id="9402.L5JUD6"/>
<evidence type="ECO:0000256" key="1">
    <source>
        <dbReference type="SAM" id="MobiDB-lite"/>
    </source>
</evidence>
<name>L5JUD6_PTEAL</name>
<feature type="region of interest" description="Disordered" evidence="1">
    <location>
        <begin position="40"/>
        <end position="71"/>
    </location>
</feature>
<dbReference type="InParanoid" id="L5JUD6"/>
<evidence type="ECO:0000313" key="3">
    <source>
        <dbReference type="Proteomes" id="UP000010552"/>
    </source>
</evidence>
<dbReference type="AlphaFoldDB" id="L5JUD6"/>
<accession>L5JUD6</accession>
<protein>
    <submittedName>
        <fullName evidence="2">Uncharacterized protein</fullName>
    </submittedName>
</protein>
<keyword evidence="3" id="KW-1185">Reference proteome</keyword>
<organism evidence="2 3">
    <name type="scientific">Pteropus alecto</name>
    <name type="common">Black flying fox</name>
    <dbReference type="NCBI Taxonomy" id="9402"/>
    <lineage>
        <taxon>Eukaryota</taxon>
        <taxon>Metazoa</taxon>
        <taxon>Chordata</taxon>
        <taxon>Craniata</taxon>
        <taxon>Vertebrata</taxon>
        <taxon>Euteleostomi</taxon>
        <taxon>Mammalia</taxon>
        <taxon>Eutheria</taxon>
        <taxon>Laurasiatheria</taxon>
        <taxon>Chiroptera</taxon>
        <taxon>Yinpterochiroptera</taxon>
        <taxon>Pteropodoidea</taxon>
        <taxon>Pteropodidae</taxon>
        <taxon>Pteropodinae</taxon>
        <taxon>Pteropus</taxon>
    </lineage>
</organism>
<dbReference type="EMBL" id="KB031114">
    <property type="protein sequence ID" value="ELK03094.1"/>
    <property type="molecule type" value="Genomic_DNA"/>
</dbReference>
<evidence type="ECO:0000313" key="2">
    <source>
        <dbReference type="EMBL" id="ELK03094.1"/>
    </source>
</evidence>
<gene>
    <name evidence="2" type="ORF">PAL_GLEAN10016878</name>
</gene>
<dbReference type="Proteomes" id="UP000010552">
    <property type="component" value="Unassembled WGS sequence"/>
</dbReference>
<reference evidence="3" key="1">
    <citation type="journal article" date="2013" name="Science">
        <title>Comparative analysis of bat genomes provides insight into the evolution of flight and immunity.</title>
        <authorList>
            <person name="Zhang G."/>
            <person name="Cowled C."/>
            <person name="Shi Z."/>
            <person name="Huang Z."/>
            <person name="Bishop-Lilly K.A."/>
            <person name="Fang X."/>
            <person name="Wynne J.W."/>
            <person name="Xiong Z."/>
            <person name="Baker M.L."/>
            <person name="Zhao W."/>
            <person name="Tachedjian M."/>
            <person name="Zhu Y."/>
            <person name="Zhou P."/>
            <person name="Jiang X."/>
            <person name="Ng J."/>
            <person name="Yang L."/>
            <person name="Wu L."/>
            <person name="Xiao J."/>
            <person name="Feng Y."/>
            <person name="Chen Y."/>
            <person name="Sun X."/>
            <person name="Zhang Y."/>
            <person name="Marsh G.A."/>
            <person name="Crameri G."/>
            <person name="Broder C.C."/>
            <person name="Frey K.G."/>
            <person name="Wang L.F."/>
            <person name="Wang J."/>
        </authorList>
    </citation>
    <scope>NUCLEOTIDE SEQUENCE [LARGE SCALE GENOMIC DNA]</scope>
</reference>
<sequence>MLFLLRTTFVSCVAPESPRLPDDHSALSSYTPNHSMAFSKWPGQMLEPAPNEVKPTHAQPCQSQGPLRLMQ</sequence>